<evidence type="ECO:0000256" key="2">
    <source>
        <dbReference type="ARBA" id="ARBA00022737"/>
    </source>
</evidence>
<keyword evidence="2" id="KW-0677">Repeat</keyword>
<evidence type="ECO:0000256" key="3">
    <source>
        <dbReference type="ARBA" id="ARBA00022837"/>
    </source>
</evidence>
<reference evidence="7 8" key="1">
    <citation type="submission" date="2019-06" db="EMBL/GenBank/DDBJ databases">
        <title>Sorghum-associated microbial communities from plants grown in Nebraska, USA.</title>
        <authorList>
            <person name="Schachtman D."/>
        </authorList>
    </citation>
    <scope>NUCLEOTIDE SEQUENCE [LARGE SCALE GENOMIC DNA]</scope>
    <source>
        <strain evidence="7 8">1209</strain>
    </source>
</reference>
<gene>
    <name evidence="7" type="ORF">FHW36_106222</name>
</gene>
<dbReference type="Proteomes" id="UP000320811">
    <property type="component" value="Unassembled WGS sequence"/>
</dbReference>
<comment type="caution">
    <text evidence="7">The sequence shown here is derived from an EMBL/GenBank/DDBJ whole genome shotgun (WGS) entry which is preliminary data.</text>
</comment>
<dbReference type="GO" id="GO:0030001">
    <property type="term" value="P:metal ion transport"/>
    <property type="evidence" value="ECO:0007669"/>
    <property type="project" value="TreeGrafter"/>
</dbReference>
<dbReference type="InterPro" id="IPR038081">
    <property type="entry name" value="CalX-like_sf"/>
</dbReference>
<keyword evidence="1" id="KW-0732">Signal</keyword>
<feature type="domain" description="Calx-beta" evidence="6">
    <location>
        <begin position="2813"/>
        <end position="2926"/>
    </location>
</feature>
<dbReference type="GO" id="GO:0007154">
    <property type="term" value="P:cell communication"/>
    <property type="evidence" value="ECO:0007669"/>
    <property type="project" value="InterPro"/>
</dbReference>
<dbReference type="InterPro" id="IPR051171">
    <property type="entry name" value="CaCA"/>
</dbReference>
<dbReference type="Gene3D" id="2.60.40.2030">
    <property type="match status" value="7"/>
</dbReference>
<accession>A0A561PLK9</accession>
<dbReference type="EMBL" id="VIWO01000006">
    <property type="protein sequence ID" value="TWF38998.1"/>
    <property type="molecule type" value="Genomic_DNA"/>
</dbReference>
<proteinExistence type="predicted"/>
<keyword evidence="4" id="KW-0813">Transport</keyword>
<dbReference type="PANTHER" id="PTHR11878">
    <property type="entry name" value="SODIUM/CALCIUM EXCHANGER"/>
    <property type="match status" value="1"/>
</dbReference>
<name>A0A561PLK9_9BACT</name>
<dbReference type="SUPFAM" id="SSF141072">
    <property type="entry name" value="CalX-like"/>
    <property type="match status" value="9"/>
</dbReference>
<feature type="domain" description="Calx-beta" evidence="6">
    <location>
        <begin position="2573"/>
        <end position="2674"/>
    </location>
</feature>
<organism evidence="7 8">
    <name type="scientific">Chitinophaga polysaccharea</name>
    <dbReference type="NCBI Taxonomy" id="1293035"/>
    <lineage>
        <taxon>Bacteria</taxon>
        <taxon>Pseudomonadati</taxon>
        <taxon>Bacteroidota</taxon>
        <taxon>Chitinophagia</taxon>
        <taxon>Chitinophagales</taxon>
        <taxon>Chitinophagaceae</taxon>
        <taxon>Chitinophaga</taxon>
    </lineage>
</organism>
<protein>
    <submittedName>
        <fullName evidence="7">Gliding motility-associated-like protein</fullName>
    </submittedName>
</protein>
<dbReference type="PANTHER" id="PTHR11878:SF65">
    <property type="entry name" value="NA_CA-EXCHANGE PROTEIN, ISOFORM G"/>
    <property type="match status" value="1"/>
</dbReference>
<evidence type="ECO:0000259" key="6">
    <source>
        <dbReference type="SMART" id="SM00237"/>
    </source>
</evidence>
<keyword evidence="8" id="KW-1185">Reference proteome</keyword>
<keyword evidence="4" id="KW-0406">Ion transport</keyword>
<evidence type="ECO:0000256" key="4">
    <source>
        <dbReference type="ARBA" id="ARBA00023065"/>
    </source>
</evidence>
<dbReference type="GO" id="GO:0016020">
    <property type="term" value="C:membrane"/>
    <property type="evidence" value="ECO:0007669"/>
    <property type="project" value="InterPro"/>
</dbReference>
<feature type="region of interest" description="Disordered" evidence="5">
    <location>
        <begin position="2967"/>
        <end position="2987"/>
    </location>
</feature>
<sequence length="3124" mass="330314">MLLLSHPMKSTKQGMSLRICLFMKKVWYLAIIFSLISVGVYAQQFPIIINPTGGTSANSELKIQINANGTYQVFRKGKTETGFEDSNDSTTLGIKTAFKIENVYTGNRTIDPLPVTFCEASDIMGTGTTADPFKVCLVGKTSYADGSTVVNDATVLMTISYDRSKTYFLLDYTFYNNLIGQQVHLFLSEYLAMQDPLPPSGPINANNTWAVSYRLPVGSATPSVIGFYRSASGDNNMDPAGTPGPLSHTYHAYNTFNSFSAVSSWDREAINGFNLLNNFDGGGNNPSNKGLGAEVYMGQKPDNAAIGTRVAIDYEDNTAPTQIILTGGDPLSTGTQPITLSFEKDSVSGAENNSGNISTAAINVKVGAATVIKAPLYIKMEVVPPAAGEQHVAQQGTDYLFTGAYMIPAGTYAANQLIPLQNIRIIGNDVLEYNRHMTFRLVPMPCNQLVKISGRTTCTYTIVDDEPRNITLSAPAKILEGTGNNMRVTLPTGVLASEPATVDLTLDAGTVATELKDFTFPHQVTIAKDSNGVNIPVVAVKDSVLENDELINFKAQATVMGQVQTATKSLSIQDATRLDATLTTISLAKDAPALLKEPYNGQAVATLPFNVTTDIPIDITLTRDNASIATVDDYTLPGTAQIPAGGHNVSIPFTIIDDSKIEGTESLILAITATDHIAGTTYTAAPDTTQILDAQLPMTAPIVLHLSATSINEGASANVWAELPASLSTQIPVKVKFARGGSSTAAAGTYDFPVDSVIIPAGATISNKININTTTNLVFDDTRDLVLVGWTPDNGILVKDSLKLTITDATDATQKKLVVAPVSYHLNEDDSTRFTIALPAGYTSAKDVVINLGVGAGTEAAATDYTRLQTSIKLPAGAASPFTTQYAVIATTKDKIIEKDERLAITVAATGYTVSDTAMIIDDVTRRTAANTAITYTLPATGVNEGTTPAINFNLPSGVTTEIPIKISLPSNVATETAIRGTDYILPASFTFNSGGSGTATLDVKSDILVEDVEKISITPAASDDYGTATYTFTPALFALNINDAQYPFPAGDSVLLTSVPDTVLEGSNAQITATFPHGWIAGKDWTITLAKDAVKSTAADSRHGTVPASITITKASNSGTATSTAFNTTTNNVFDDDAVLAINGNVGNTNMPAKTASVYIKDNTNPAQKKLVVAPVSYHLNEDDSTRFTIALPAGYTSAKDVVINLGVGAGTEAAATDYTRLQTSIKLPAGAASPFTTQYAVIATTKDKIIEKDERLAITVAATGYTVSDTAMIIDDVTRRTAANTAITYTLPATGINEGTTPAINFNLPSGVTTEIPIKISLPSNVATETAIRGTDYILPASFAFNSGGSGTATLDVKSDILVEDVEKISITPAASDDYGTATYTFTPALFDLNINDAQYPFPAGDSVLLTSVPDTVLEGSNAQITATFPHGWIAGKDWTITLAKDAVKSTAADSRHGTVPASITITKASNSGTATSTAFNTTTNNVFDDDAVLAINGNVGNTNMPAKTASVYIKDNTNPAQKKLVVAPVSYHLNEDDSTRFTIALPAGYTSAKDVVINLGVGAGTEAAATDYTRLQTSIKLPAGAASPFTTQYAVIATTKDKIIEKDERLAITVAAAGYTVSDTAMIIDDVTRRTAANTAITYTLPATGVNEGTTPTINFNLPSGVTTEIPIKISLPSNVATETAIRGTDYILPASFAFNSGGSGTATLDVKSDILVEDVEKISITPAASDDYGTATYTFTPALFALNINDAQYPFPAGDSVLLTSVPDSINEGGSAVITATFPHGWKAGKNWQISLQKNDPASTFPTARLSGLPTTITILNNQSSGNSSAIATTVSPLLDDEGTIVVDGNKGNTQMPATTTAIYVKDITQLQPGARKIMLTPDATLVPEGNKVMVTVSTPYASTKDVAIQLAVDNSQTIASNPADYTLSATSFVLPHGQTTATFELLQTKTDPVLETDETVTVNATVNGYTVNNLPLKIKDLTRANAANLQLNVTFFKSPLVEGDSGAVTISLPTGITTVVPINIQLPQTGGTAEAGLDYVLPASVTLSNGNSVVTSLKIKNDNFTEGPETITLSPAASDGISSYTIAIPTLTIQDDPRQYPLPAPVVINSTLAAIDEGGTGASLSVQLPNNLQAGKDIVVHINKDNTLSTAVNSDHNALPSPYDITIKKGSNIGTNAFVLQALSDKILEDDETVVFAGNITDPVFSASVVKDTTITIKDRTHDDPTTGFIHLTGITPGTHVLEGNTYKLNASLAPGVTCGKDLTITLNRGGKSVASAADFDNLPTTVVIKAGDPGVDFSFTAKTDFILEQPEALWIVAEPQHFVGMKGDSMAVTIDDATRLDPENLKVSMRIDSSIVHEGSGSAVTIGFAASQITSSEDVVININKDITSTADNADYSGIPTQVVLKAGTHNEAYQLKITDDQVLEGDEQLQFAVQLGTAGYTVVQPGMVLIPETGDMRVLLHKTADAAEPATNGAYTLNLPGNLTAASDVKVVFYVSSIIGTTNIAPIQTSAVIPAGQNSVSVPVNVIDNKVIEGDEQVRISLMLAQMKRFGKNIALDVDDKDTVALTVHDDESNSAGRQMAIIKTADASEPATSGYFRVQFTDTQLSAAKDVNVYYTIGGTAVADSRYQKLSGTVLIPAGQHGADIKVDPIDNNIVEGDENVQVQLTTVTSTIQGVTWPLSANTVADVVIHDNDTLMVEISTAQTTVAEGAAIQFTLQSPATAAHDVPIRIQIAQDAARTFIAGEGTVNGNIVTVNMPAQTRQHTFTITTSDNDINDDDGYLKASILPYLPASSSMIYKPGVKDTARVEVTDNDPLTLVFAADKFSVKEGNIGENTPLYFNVQLSRRSSRPITINYDFEESTDGVSFPFMDFKATPGKDFDNTIKQAVIAPMQTIGQIAVNIIGDTTFEQNETFIVKMKTVTVPSGQHIPTIGSPDKATGVILNDDAMCKTCDTDGDGLTDEQEDINKNGDPFDDDTDGDGIPNFLDLDSDGDGVPDSVSKYNLDQNKNIDYLDGKDGKIRVHPAVSPNNDGQGNDAMYIQNIEKYPNNEVVIFNRWGGTVFKLKNYDNKSNNFRGKANAGGNVGNDVPDGSYFYNIEITTPEGKKERYTGFIVIKR</sequence>
<dbReference type="OrthoDB" id="599434at2"/>
<dbReference type="InterPro" id="IPR003644">
    <property type="entry name" value="Calx_beta"/>
</dbReference>
<dbReference type="Pfam" id="PF03160">
    <property type="entry name" value="Calx-beta"/>
    <property type="match status" value="7"/>
</dbReference>
<keyword evidence="3" id="KW-0106">Calcium</keyword>
<evidence type="ECO:0000256" key="1">
    <source>
        <dbReference type="ARBA" id="ARBA00022729"/>
    </source>
</evidence>
<evidence type="ECO:0000313" key="7">
    <source>
        <dbReference type="EMBL" id="TWF38998.1"/>
    </source>
</evidence>
<dbReference type="SMART" id="SM00237">
    <property type="entry name" value="Calx_beta"/>
    <property type="match status" value="2"/>
</dbReference>
<evidence type="ECO:0000256" key="5">
    <source>
        <dbReference type="SAM" id="MobiDB-lite"/>
    </source>
</evidence>
<dbReference type="Pfam" id="PF13585">
    <property type="entry name" value="CHU_C"/>
    <property type="match status" value="1"/>
</dbReference>
<evidence type="ECO:0000313" key="8">
    <source>
        <dbReference type="Proteomes" id="UP000320811"/>
    </source>
</evidence>